<dbReference type="EMBL" id="HBUF01633057">
    <property type="protein sequence ID" value="CAG6783554.1"/>
    <property type="molecule type" value="Transcribed_RNA"/>
</dbReference>
<dbReference type="Pfam" id="PF12306">
    <property type="entry name" value="PixA"/>
    <property type="match status" value="1"/>
</dbReference>
<accession>A0A8D8XJE4</accession>
<reference evidence="2" key="1">
    <citation type="submission" date="2021-05" db="EMBL/GenBank/DDBJ databases">
        <authorList>
            <person name="Alioto T."/>
            <person name="Alioto T."/>
            <person name="Gomez Garrido J."/>
        </authorList>
    </citation>
    <scope>NUCLEOTIDE SEQUENCE</scope>
</reference>
<keyword evidence="1" id="KW-0732">Signal</keyword>
<evidence type="ECO:0008006" key="3">
    <source>
        <dbReference type="Google" id="ProtNLM"/>
    </source>
</evidence>
<dbReference type="EMBL" id="HBUF01329639">
    <property type="protein sequence ID" value="CAG6696734.1"/>
    <property type="molecule type" value="Transcribed_RNA"/>
</dbReference>
<dbReference type="EMBL" id="HBUF01329635">
    <property type="protein sequence ID" value="CAG6696728.1"/>
    <property type="molecule type" value="Transcribed_RNA"/>
</dbReference>
<protein>
    <recommendedName>
        <fullName evidence="3">Inclusion body protein</fullName>
    </recommendedName>
</protein>
<feature type="chain" id="PRO_5036428852" description="Inclusion body protein" evidence="1">
    <location>
        <begin position="20"/>
        <end position="196"/>
    </location>
</feature>
<dbReference type="EMBL" id="HBUF01633054">
    <property type="protein sequence ID" value="CAG6783547.1"/>
    <property type="molecule type" value="Transcribed_RNA"/>
</dbReference>
<dbReference type="EMBL" id="HBUF01329637">
    <property type="protein sequence ID" value="CAG6696731.1"/>
    <property type="molecule type" value="Transcribed_RNA"/>
</dbReference>
<dbReference type="InterPro" id="IPR021087">
    <property type="entry name" value="Uncharacterised_PixA/AidA"/>
</dbReference>
<dbReference type="EMBL" id="HBUF01118076">
    <property type="protein sequence ID" value="CAG6641571.1"/>
    <property type="molecule type" value="Transcribed_RNA"/>
</dbReference>
<organism evidence="2">
    <name type="scientific">Cacopsylla melanoneura</name>
    <dbReference type="NCBI Taxonomy" id="428564"/>
    <lineage>
        <taxon>Eukaryota</taxon>
        <taxon>Metazoa</taxon>
        <taxon>Ecdysozoa</taxon>
        <taxon>Arthropoda</taxon>
        <taxon>Hexapoda</taxon>
        <taxon>Insecta</taxon>
        <taxon>Pterygota</taxon>
        <taxon>Neoptera</taxon>
        <taxon>Paraneoptera</taxon>
        <taxon>Hemiptera</taxon>
        <taxon>Sternorrhyncha</taxon>
        <taxon>Psylloidea</taxon>
        <taxon>Psyllidae</taxon>
        <taxon>Psyllinae</taxon>
        <taxon>Cacopsylla</taxon>
    </lineage>
</organism>
<dbReference type="EMBL" id="HBUF01118077">
    <property type="protein sequence ID" value="CAG6641572.1"/>
    <property type="molecule type" value="Transcribed_RNA"/>
</dbReference>
<proteinExistence type="predicted"/>
<dbReference type="EMBL" id="HBUF01633058">
    <property type="protein sequence ID" value="CAG6783558.1"/>
    <property type="molecule type" value="Transcribed_RNA"/>
</dbReference>
<sequence>MKSIILLFVLAIAITKSNAAATPDGAYKVRNILVVIDTDRLEADYKDAHRSLDPEKPTPLEHKYAFMITNNDNVVSGQATADLHIKGLVGDTVKWFGTSETNNFDIQVIVYNIKHDKSDILSEVRQEVYGKKYTYPKSKDMADIDHIYFKTFKLDASLKEVGSVDYHVCFAVYTTVNSNERQLFGYFEWDPKITVG</sequence>
<dbReference type="AlphaFoldDB" id="A0A8D8XJE4"/>
<dbReference type="EMBL" id="HBUF01329642">
    <property type="protein sequence ID" value="CAG6696740.1"/>
    <property type="molecule type" value="Transcribed_RNA"/>
</dbReference>
<feature type="signal peptide" evidence="1">
    <location>
        <begin position="1"/>
        <end position="19"/>
    </location>
</feature>
<evidence type="ECO:0000313" key="2">
    <source>
        <dbReference type="EMBL" id="CAG6696740.1"/>
    </source>
</evidence>
<dbReference type="Gene3D" id="2.60.40.3910">
    <property type="entry name" value="Inclusion body protein"/>
    <property type="match status" value="1"/>
</dbReference>
<dbReference type="EMBL" id="HBUF01329640">
    <property type="protein sequence ID" value="CAG6696736.1"/>
    <property type="molecule type" value="Transcribed_RNA"/>
</dbReference>
<evidence type="ECO:0000256" key="1">
    <source>
        <dbReference type="SAM" id="SignalP"/>
    </source>
</evidence>
<dbReference type="EMBL" id="HBUF01329641">
    <property type="protein sequence ID" value="CAG6696738.1"/>
    <property type="molecule type" value="Transcribed_RNA"/>
</dbReference>
<dbReference type="EMBL" id="HBUF01633056">
    <property type="protein sequence ID" value="CAG6783551.1"/>
    <property type="molecule type" value="Transcribed_RNA"/>
</dbReference>
<dbReference type="EMBL" id="HBUF01118075">
    <property type="protein sequence ID" value="CAG6641570.1"/>
    <property type="molecule type" value="Transcribed_RNA"/>
</dbReference>
<name>A0A8D8XJE4_9HEMI</name>
<dbReference type="InterPro" id="IPR038712">
    <property type="entry name" value="PixA-like_sf"/>
</dbReference>